<feature type="transmembrane region" description="Helical" evidence="11">
    <location>
        <begin position="326"/>
        <end position="351"/>
    </location>
</feature>
<feature type="domain" description="ABC transmembrane type-1" evidence="13">
    <location>
        <begin position="101"/>
        <end position="387"/>
    </location>
</feature>
<dbReference type="Proteomes" id="UP000332933">
    <property type="component" value="Unassembled WGS sequence"/>
</dbReference>
<evidence type="ECO:0000256" key="3">
    <source>
        <dbReference type="ARBA" id="ARBA00022448"/>
    </source>
</evidence>
<dbReference type="SUPFAM" id="SSF90123">
    <property type="entry name" value="ABC transporter transmembrane region"/>
    <property type="match status" value="2"/>
</dbReference>
<dbReference type="InterPro" id="IPR050173">
    <property type="entry name" value="ABC_transporter_C-like"/>
</dbReference>
<dbReference type="CDD" id="cd18580">
    <property type="entry name" value="ABC_6TM_ABCC_D2"/>
    <property type="match status" value="1"/>
</dbReference>
<sequence length="1306" mass="142340">MACPTTPQQDYDVLQSPGKQTTAAPGHPLTGAGVFATTTFGWVSPLVKLGNGRQLTPDDIWPLQDSNKVTPLLTKYFAAYMAKDRSLLRAFFSVYGRKLMWIGAMNLFVAGSELYGPAVVLPAIIQTVQATEDGAHPLDWTRAILWVLSLLGVQLVSALLQAHVTFLNNIMGVQFAACLRSMIFQKALRLNAASRKVATVGEIANLFSVDVAQVLSFALNINNVWLIPVQMFLTLYLIERQVGWAIYIGLAVLVFILLVSMVAGTHVGAAQVRVLGAKDDRMQALHELFGAIQIVKFNAWEESMVAKVLQLRAVELAAIVSFVQNYLVLITSMYTTPVAITVSVFATYSVWMGRLLSVSIVFTTLALFKTLQVSFIALPGTFVVLVQAFVSIQRMGAMLDLPDLDNVVEATTPKPVNPKKDPTDDTIAVAITDGTFGWDTTPLFTNLSWRVRRGELVVVHGAVGAGKSSLASILLGEMPKTAGSVMVTGRVAYFAQQSWIQNATIRDNILFAKPYDAIKYRKVLAACALTNDLAALPAGDRTEIGLKGVNLSGGQQARVSLARACYSDADIFILDAPLAALDAIVAHHVFHHCFLDLLRHKTVILFTHNPDVIDSPAIDRSFLVQDGRLVETTTDEPRVQPDHDTALVSPLAGDHRQAWDEGDDIDVPRPARIHDLFLSPSVATSNRGYEIWTPRYSSSSALHGEPLRAALIVDEGRAEGRVSKDVVMGYLGAIGGWWALAAMVGATAVTEGIRVGSDLWLSHWTNQASTKSEAAFRASTNYNLTVYSLLVLALCIVTVVQLSAVFVFGLKGSKALFRRMLDGVVQAPMRFFDTNPIGRILNRFGDDIFQCDLQLPLAFAPILAETAAALNKLVTSVVIVQFMGLVIPPLLYAYAKLGAYYLGPFRELNRIQKTTLSPLLSLVSQSVDGAVTIRSFGAPYTRRFVRLHDHAIEAYAASRFASVAVSTWFSLRVQLLSNAIVFAILLGCVLMHSRLSAAVIGLAISYGLGIPANLANLVNMWAQLETALIAPERIHEYASVEPEGDRETPVDANLGQTWPAAGAIEFARVSFRYKPDDPLVLTDVSFAIGGGEKVGVVGRTGAGKSSLMMTLFRINEVAGGAIRIDGVDIATVGLKKLRSSLAIIPQNPVLFKGTLRHYLDPFETCTDERLWAVLGKVNMLTRVAGDDAKLEQLVEENGDNYSVGERQMFCLARALLQQAKIVVLDEATSAMDHNTDQLLQHVIRQEFTAATVLTIAHRLDTVLDYNRIMVFDHGHLVQCDTPEALIARGSGIFFEMITDGGYLHHE</sequence>
<dbReference type="GO" id="GO:0016887">
    <property type="term" value="F:ATP hydrolysis activity"/>
    <property type="evidence" value="ECO:0007669"/>
    <property type="project" value="InterPro"/>
</dbReference>
<dbReference type="InterPro" id="IPR003439">
    <property type="entry name" value="ABC_transporter-like_ATP-bd"/>
</dbReference>
<feature type="transmembrane region" description="Helical" evidence="11">
    <location>
        <begin position="99"/>
        <end position="124"/>
    </location>
</feature>
<keyword evidence="6" id="KW-0547">Nucleotide-binding</keyword>
<evidence type="ECO:0000256" key="4">
    <source>
        <dbReference type="ARBA" id="ARBA00022692"/>
    </source>
</evidence>
<keyword evidence="3" id="KW-0813">Transport</keyword>
<dbReference type="EMBL" id="VJMH01000128">
    <property type="protein sequence ID" value="KAF0718721.1"/>
    <property type="molecule type" value="Genomic_DNA"/>
</dbReference>
<accession>A0A485K5H3</accession>
<evidence type="ECO:0000256" key="5">
    <source>
        <dbReference type="ARBA" id="ARBA00022737"/>
    </source>
</evidence>
<dbReference type="CDD" id="cd03250">
    <property type="entry name" value="ABCC_MRP_domain1"/>
    <property type="match status" value="1"/>
</dbReference>
<feature type="transmembrane region" description="Helical" evidence="11">
    <location>
        <begin position="371"/>
        <end position="390"/>
    </location>
</feature>
<dbReference type="PROSITE" id="PS00211">
    <property type="entry name" value="ABC_TRANSPORTER_1"/>
    <property type="match status" value="1"/>
</dbReference>
<dbReference type="InterPro" id="IPR011527">
    <property type="entry name" value="ABC1_TM_dom"/>
</dbReference>
<dbReference type="PANTHER" id="PTHR24223:SF443">
    <property type="entry name" value="MULTIDRUG-RESISTANCE LIKE PROTEIN 1, ISOFORM I"/>
    <property type="match status" value="1"/>
</dbReference>
<feature type="transmembrane region" description="Helical" evidence="11">
    <location>
        <begin position="727"/>
        <end position="749"/>
    </location>
</feature>
<keyword evidence="9 11" id="KW-0472">Membrane</keyword>
<evidence type="ECO:0000256" key="10">
    <source>
        <dbReference type="SAM" id="MobiDB-lite"/>
    </source>
</evidence>
<dbReference type="CDD" id="cd03244">
    <property type="entry name" value="ABCC_MRP_domain2"/>
    <property type="match status" value="1"/>
</dbReference>
<keyword evidence="16" id="KW-1185">Reference proteome</keyword>
<dbReference type="PROSITE" id="PS50929">
    <property type="entry name" value="ABC_TM1F"/>
    <property type="match status" value="2"/>
</dbReference>
<reference evidence="15 16" key="1">
    <citation type="submission" date="2019-03" db="EMBL/GenBank/DDBJ databases">
        <authorList>
            <person name="Gaulin E."/>
            <person name="Dumas B."/>
        </authorList>
    </citation>
    <scope>NUCLEOTIDE SEQUENCE [LARGE SCALE GENOMIC DNA]</scope>
    <source>
        <strain evidence="15">CBS 568.67</strain>
    </source>
</reference>
<dbReference type="FunFam" id="1.20.1560.10:FF:000013">
    <property type="entry name" value="ABC transporter C family member 2"/>
    <property type="match status" value="1"/>
</dbReference>
<dbReference type="FunFam" id="3.40.50.300:FF:000997">
    <property type="entry name" value="Multidrug resistance-associated protein 1"/>
    <property type="match status" value="1"/>
</dbReference>
<feature type="domain" description="ABC transporter" evidence="12">
    <location>
        <begin position="429"/>
        <end position="651"/>
    </location>
</feature>
<dbReference type="InterPro" id="IPR017871">
    <property type="entry name" value="ABC_transporter-like_CS"/>
</dbReference>
<organism evidence="15 16">
    <name type="scientific">Aphanomyces stellatus</name>
    <dbReference type="NCBI Taxonomy" id="120398"/>
    <lineage>
        <taxon>Eukaryota</taxon>
        <taxon>Sar</taxon>
        <taxon>Stramenopiles</taxon>
        <taxon>Oomycota</taxon>
        <taxon>Saprolegniomycetes</taxon>
        <taxon>Saprolegniales</taxon>
        <taxon>Verrucalvaceae</taxon>
        <taxon>Aphanomyces</taxon>
    </lineage>
</organism>
<name>A0A485K5H3_9STRA</name>
<evidence type="ECO:0000259" key="13">
    <source>
        <dbReference type="PROSITE" id="PS50929"/>
    </source>
</evidence>
<feature type="region of interest" description="Disordered" evidence="10">
    <location>
        <begin position="1"/>
        <end position="22"/>
    </location>
</feature>
<evidence type="ECO:0000313" key="16">
    <source>
        <dbReference type="Proteomes" id="UP000332933"/>
    </source>
</evidence>
<dbReference type="InterPro" id="IPR003593">
    <property type="entry name" value="AAA+_ATPase"/>
</dbReference>
<dbReference type="OrthoDB" id="6500128at2759"/>
<keyword evidence="7" id="KW-0067">ATP-binding</keyword>
<comment type="similarity">
    <text evidence="2">Belongs to the ABC transporter superfamily. ABCC family. Conjugate transporter (TC 3.A.1.208) subfamily.</text>
</comment>
<keyword evidence="8 11" id="KW-1133">Transmembrane helix</keyword>
<feature type="transmembrane region" description="Helical" evidence="11">
    <location>
        <begin position="144"/>
        <end position="162"/>
    </location>
</feature>
<evidence type="ECO:0000256" key="2">
    <source>
        <dbReference type="ARBA" id="ARBA00009726"/>
    </source>
</evidence>
<evidence type="ECO:0000256" key="9">
    <source>
        <dbReference type="ARBA" id="ARBA00023136"/>
    </source>
</evidence>
<evidence type="ECO:0000313" key="14">
    <source>
        <dbReference type="EMBL" id="KAF0718721.1"/>
    </source>
</evidence>
<keyword evidence="5" id="KW-0677">Repeat</keyword>
<feature type="transmembrane region" description="Helical" evidence="11">
    <location>
        <begin position="997"/>
        <end position="1022"/>
    </location>
</feature>
<keyword evidence="4 11" id="KW-0812">Transmembrane</keyword>
<dbReference type="SMART" id="SM00382">
    <property type="entry name" value="AAA"/>
    <property type="match status" value="2"/>
</dbReference>
<dbReference type="PROSITE" id="PS50893">
    <property type="entry name" value="ABC_TRANSPORTER_2"/>
    <property type="match status" value="2"/>
</dbReference>
<feature type="domain" description="ABC transporter" evidence="12">
    <location>
        <begin position="1064"/>
        <end position="1298"/>
    </location>
</feature>
<dbReference type="GO" id="GO:0005524">
    <property type="term" value="F:ATP binding"/>
    <property type="evidence" value="ECO:0007669"/>
    <property type="project" value="UniProtKB-KW"/>
</dbReference>
<dbReference type="SUPFAM" id="SSF52540">
    <property type="entry name" value="P-loop containing nucleoside triphosphate hydrolases"/>
    <property type="match status" value="2"/>
</dbReference>
<dbReference type="Pfam" id="PF00005">
    <property type="entry name" value="ABC_tran"/>
    <property type="match status" value="2"/>
</dbReference>
<evidence type="ECO:0000256" key="11">
    <source>
        <dbReference type="SAM" id="Phobius"/>
    </source>
</evidence>
<comment type="subcellular location">
    <subcellularLocation>
        <location evidence="1">Vacuole membrane</location>
        <topology evidence="1">Multi-pass membrane protein</topology>
    </subcellularLocation>
</comment>
<dbReference type="EMBL" id="CAADRA010000128">
    <property type="protein sequence ID" value="VFT78739.1"/>
    <property type="molecule type" value="Genomic_DNA"/>
</dbReference>
<evidence type="ECO:0000259" key="12">
    <source>
        <dbReference type="PROSITE" id="PS50893"/>
    </source>
</evidence>
<feature type="transmembrane region" description="Helical" evidence="11">
    <location>
        <begin position="244"/>
        <end position="263"/>
    </location>
</feature>
<dbReference type="GO" id="GO:0005774">
    <property type="term" value="C:vacuolar membrane"/>
    <property type="evidence" value="ECO:0007669"/>
    <property type="project" value="UniProtKB-SubCell"/>
</dbReference>
<protein>
    <submittedName>
        <fullName evidence="15">Aste57867_1523 protein</fullName>
    </submittedName>
</protein>
<dbReference type="Gene3D" id="3.40.50.300">
    <property type="entry name" value="P-loop containing nucleotide triphosphate hydrolases"/>
    <property type="match status" value="2"/>
</dbReference>
<dbReference type="PANTHER" id="PTHR24223">
    <property type="entry name" value="ATP-BINDING CASSETTE SUB-FAMILY C"/>
    <property type="match status" value="1"/>
</dbReference>
<evidence type="ECO:0000256" key="8">
    <source>
        <dbReference type="ARBA" id="ARBA00022989"/>
    </source>
</evidence>
<dbReference type="InterPro" id="IPR027417">
    <property type="entry name" value="P-loop_NTPase"/>
</dbReference>
<feature type="domain" description="ABC transmembrane type-1" evidence="13">
    <location>
        <begin position="741"/>
        <end position="1026"/>
    </location>
</feature>
<dbReference type="Gene3D" id="1.20.1560.10">
    <property type="entry name" value="ABC transporter type 1, transmembrane domain"/>
    <property type="match status" value="2"/>
</dbReference>
<dbReference type="InterPro" id="IPR044726">
    <property type="entry name" value="ABCC_6TM_D2"/>
</dbReference>
<feature type="transmembrane region" description="Helical" evidence="11">
    <location>
        <begin position="873"/>
        <end position="895"/>
    </location>
</feature>
<feature type="transmembrane region" description="Helical" evidence="11">
    <location>
        <begin position="969"/>
        <end position="990"/>
    </location>
</feature>
<evidence type="ECO:0000313" key="15">
    <source>
        <dbReference type="EMBL" id="VFT78739.1"/>
    </source>
</evidence>
<reference evidence="14" key="2">
    <citation type="submission" date="2019-06" db="EMBL/GenBank/DDBJ databases">
        <title>Genomics analysis of Aphanomyces spp. identifies a new class of oomycete effector associated with host adaptation.</title>
        <authorList>
            <person name="Gaulin E."/>
        </authorList>
    </citation>
    <scope>NUCLEOTIDE SEQUENCE</scope>
    <source>
        <strain evidence="14">CBS 578.67</strain>
    </source>
</reference>
<evidence type="ECO:0000256" key="7">
    <source>
        <dbReference type="ARBA" id="ARBA00022840"/>
    </source>
</evidence>
<evidence type="ECO:0000256" key="1">
    <source>
        <dbReference type="ARBA" id="ARBA00004128"/>
    </source>
</evidence>
<dbReference type="FunFam" id="3.40.50.300:FF:000610">
    <property type="entry name" value="Multidrug resistance-associated ABC transporter"/>
    <property type="match status" value="1"/>
</dbReference>
<dbReference type="CDD" id="cd18579">
    <property type="entry name" value="ABC_6TM_ABCC_D1"/>
    <property type="match status" value="1"/>
</dbReference>
<dbReference type="GO" id="GO:0140359">
    <property type="term" value="F:ABC-type transporter activity"/>
    <property type="evidence" value="ECO:0007669"/>
    <property type="project" value="InterPro"/>
</dbReference>
<dbReference type="InterPro" id="IPR044746">
    <property type="entry name" value="ABCC_6TM_D1"/>
</dbReference>
<dbReference type="Pfam" id="PF00664">
    <property type="entry name" value="ABC_membrane"/>
    <property type="match status" value="2"/>
</dbReference>
<proteinExistence type="inferred from homology"/>
<dbReference type="InterPro" id="IPR036640">
    <property type="entry name" value="ABC1_TM_sf"/>
</dbReference>
<evidence type="ECO:0000256" key="6">
    <source>
        <dbReference type="ARBA" id="ARBA00022741"/>
    </source>
</evidence>
<feature type="transmembrane region" description="Helical" evidence="11">
    <location>
        <begin position="786"/>
        <end position="810"/>
    </location>
</feature>
<gene>
    <name evidence="15" type="primary">Aste57867_1523</name>
    <name evidence="14" type="ORF">As57867_001522</name>
    <name evidence="15" type="ORF">ASTE57867_1523</name>
</gene>